<sequence length="299" mass="33190">MRRRGSRPRPPRKRPRTSRRSRTVAHDRNPQAEQMGDESMARNLAHQAQAIWPQEQRLFERYGLAGELRILDLGCGTGEITRRLAQRYPQATLLGIDILEANLARARAGDTAGDRIRYAQGDAFALSCGDAEFDLVTCRHMSQAVPDFAQVLAEITRVLKPGGWLHLLSEDYAMLHFPAPEPQAFDPDRFWNQNVIAFLQGMGCDGRIGRHTPALLAQAGYSDIAMDYIVVDTLRVPRATFAGILGAWRDGYVEPLAAAAGRDPAAVRADFERMLAAIRTPPQYAVWHVPVASARRPGA</sequence>
<feature type="region of interest" description="Disordered" evidence="1">
    <location>
        <begin position="1"/>
        <end position="37"/>
    </location>
</feature>
<dbReference type="InterPro" id="IPR029063">
    <property type="entry name" value="SAM-dependent_MTases_sf"/>
</dbReference>
<accession>A0A372DN89</accession>
<evidence type="ECO:0000259" key="2">
    <source>
        <dbReference type="Pfam" id="PF08241"/>
    </source>
</evidence>
<feature type="compositionally biased region" description="Basic residues" evidence="1">
    <location>
        <begin position="1"/>
        <end position="23"/>
    </location>
</feature>
<dbReference type="GO" id="GO:0008757">
    <property type="term" value="F:S-adenosylmethionine-dependent methyltransferase activity"/>
    <property type="evidence" value="ECO:0007669"/>
    <property type="project" value="InterPro"/>
</dbReference>
<keyword evidence="3" id="KW-0489">Methyltransferase</keyword>
<evidence type="ECO:0000256" key="1">
    <source>
        <dbReference type="SAM" id="MobiDB-lite"/>
    </source>
</evidence>
<keyword evidence="3" id="KW-0808">Transferase</keyword>
<dbReference type="AlphaFoldDB" id="A0A372DN89"/>
<dbReference type="SUPFAM" id="SSF53335">
    <property type="entry name" value="S-adenosyl-L-methionine-dependent methyltransferases"/>
    <property type="match status" value="1"/>
</dbReference>
<reference evidence="3 4" key="1">
    <citation type="submission" date="2018-08" db="EMBL/GenBank/DDBJ databases">
        <title>Lysobacter weifangensis sp. nov., a new member of the family 'Xanthomonadaceae', isolated from soil in a farmland.</title>
        <authorList>
            <person name="Zhao H."/>
        </authorList>
    </citation>
    <scope>NUCLEOTIDE SEQUENCE [LARGE SCALE GENOMIC DNA]</scope>
    <source>
        <strain evidence="3 4">WF-2</strain>
    </source>
</reference>
<keyword evidence="4" id="KW-1185">Reference proteome</keyword>
<evidence type="ECO:0000313" key="3">
    <source>
        <dbReference type="EMBL" id="RFP60907.1"/>
    </source>
</evidence>
<name>A0A372DN89_9GAMM</name>
<organism evidence="3 4">
    <name type="scientific">Cognatiluteimonas weifangensis</name>
    <dbReference type="NCBI Taxonomy" id="2303539"/>
    <lineage>
        <taxon>Bacteria</taxon>
        <taxon>Pseudomonadati</taxon>
        <taxon>Pseudomonadota</taxon>
        <taxon>Gammaproteobacteria</taxon>
        <taxon>Lysobacterales</taxon>
        <taxon>Lysobacteraceae</taxon>
        <taxon>Cognatiluteimonas</taxon>
    </lineage>
</organism>
<dbReference type="Pfam" id="PF08241">
    <property type="entry name" value="Methyltransf_11"/>
    <property type="match status" value="1"/>
</dbReference>
<dbReference type="OrthoDB" id="9772751at2"/>
<dbReference type="CDD" id="cd02440">
    <property type="entry name" value="AdoMet_MTases"/>
    <property type="match status" value="1"/>
</dbReference>
<gene>
    <name evidence="3" type="ORF">D0Y53_07185</name>
</gene>
<dbReference type="GO" id="GO:0032259">
    <property type="term" value="P:methylation"/>
    <property type="evidence" value="ECO:0007669"/>
    <property type="project" value="UniProtKB-KW"/>
</dbReference>
<evidence type="ECO:0000313" key="4">
    <source>
        <dbReference type="Proteomes" id="UP000262917"/>
    </source>
</evidence>
<dbReference type="EMBL" id="QVPD01000005">
    <property type="protein sequence ID" value="RFP60907.1"/>
    <property type="molecule type" value="Genomic_DNA"/>
</dbReference>
<dbReference type="Proteomes" id="UP000262917">
    <property type="component" value="Unassembled WGS sequence"/>
</dbReference>
<proteinExistence type="predicted"/>
<dbReference type="PANTHER" id="PTHR43591">
    <property type="entry name" value="METHYLTRANSFERASE"/>
    <property type="match status" value="1"/>
</dbReference>
<dbReference type="PANTHER" id="PTHR43591:SF24">
    <property type="entry name" value="2-METHOXY-6-POLYPRENYL-1,4-BENZOQUINOL METHYLASE, MITOCHONDRIAL"/>
    <property type="match status" value="1"/>
</dbReference>
<dbReference type="InterPro" id="IPR013216">
    <property type="entry name" value="Methyltransf_11"/>
</dbReference>
<protein>
    <submittedName>
        <fullName evidence="3">Methyltransferase domain-containing protein</fullName>
    </submittedName>
</protein>
<dbReference type="Gene3D" id="3.40.50.150">
    <property type="entry name" value="Vaccinia Virus protein VP39"/>
    <property type="match status" value="1"/>
</dbReference>
<comment type="caution">
    <text evidence="3">The sequence shown here is derived from an EMBL/GenBank/DDBJ whole genome shotgun (WGS) entry which is preliminary data.</text>
</comment>
<feature type="domain" description="Methyltransferase type 11" evidence="2">
    <location>
        <begin position="71"/>
        <end position="165"/>
    </location>
</feature>